<comment type="caution">
    <text evidence="2">The sequence shown here is derived from an EMBL/GenBank/DDBJ whole genome shotgun (WGS) entry which is preliminary data.</text>
</comment>
<feature type="chain" id="PRO_5035434796" description="Curlin associated repeat-containing protein" evidence="1">
    <location>
        <begin position="22"/>
        <end position="212"/>
    </location>
</feature>
<evidence type="ECO:0000313" key="3">
    <source>
        <dbReference type="Proteomes" id="UP000648908"/>
    </source>
</evidence>
<protein>
    <recommendedName>
        <fullName evidence="4">Curlin associated repeat-containing protein</fullName>
    </recommendedName>
</protein>
<keyword evidence="1" id="KW-0732">Signal</keyword>
<name>A0A8K0VFV1_9RHOB</name>
<dbReference type="Proteomes" id="UP000648908">
    <property type="component" value="Unassembled WGS sequence"/>
</dbReference>
<evidence type="ECO:0000313" key="2">
    <source>
        <dbReference type="EMBL" id="MBL4918884.1"/>
    </source>
</evidence>
<keyword evidence="3" id="KW-1185">Reference proteome</keyword>
<dbReference type="RefSeq" id="WP_202689865.1">
    <property type="nucleotide sequence ID" value="NZ_JAESVN010000010.1"/>
</dbReference>
<gene>
    <name evidence="2" type="ORF">JL811_16795</name>
</gene>
<organism evidence="2 3">
    <name type="scientific">Szabonella alba</name>
    <dbReference type="NCBI Taxonomy" id="2804194"/>
    <lineage>
        <taxon>Bacteria</taxon>
        <taxon>Pseudomonadati</taxon>
        <taxon>Pseudomonadota</taxon>
        <taxon>Alphaproteobacteria</taxon>
        <taxon>Rhodobacterales</taxon>
        <taxon>Paracoccaceae</taxon>
        <taxon>Szabonella</taxon>
    </lineage>
</organism>
<proteinExistence type="predicted"/>
<evidence type="ECO:0008006" key="4">
    <source>
        <dbReference type="Google" id="ProtNLM"/>
    </source>
</evidence>
<evidence type="ECO:0000256" key="1">
    <source>
        <dbReference type="SAM" id="SignalP"/>
    </source>
</evidence>
<dbReference type="EMBL" id="JAESVN010000010">
    <property type="protein sequence ID" value="MBL4918884.1"/>
    <property type="molecule type" value="Genomic_DNA"/>
</dbReference>
<feature type="signal peptide" evidence="1">
    <location>
        <begin position="1"/>
        <end position="21"/>
    </location>
</feature>
<reference evidence="2" key="1">
    <citation type="submission" date="2021-01" db="EMBL/GenBank/DDBJ databases">
        <title>Tabrizicola alba sp. nov. a motile alkaliphilic bacterium isolated from a soda lake.</title>
        <authorList>
            <person name="Szuroczki S."/>
            <person name="Abbaszade G."/>
            <person name="Schumann P."/>
            <person name="Toth E."/>
        </authorList>
    </citation>
    <scope>NUCLEOTIDE SEQUENCE</scope>
    <source>
        <strain evidence="2">DMG-N-6</strain>
    </source>
</reference>
<accession>A0A8K0VFV1</accession>
<sequence>MRTILAVSFAALVASAAAGLAGDGNSLNLLQISDGAAGNTLYIDQSDASGSVVAGDRAGDLPASQIGSANVANLTVTGNGGSVALNQNNALTGFAIGNTADGVISGLYGFGSILQLGDGNNASLEVNSPDGLNPAAGRIMQTGFFNDASLVVTGAGAEGTLRQVGSGNSNALVVEGAGTTASYTQIGNNAVNPQGVTVISNGGSVAITQYSF</sequence>
<dbReference type="AlphaFoldDB" id="A0A8K0VFV1"/>